<gene>
    <name evidence="1" type="ORF">LVJ94_13680</name>
</gene>
<accession>A0ABZ2LC05</accession>
<reference evidence="1" key="1">
    <citation type="submission" date="2021-12" db="EMBL/GenBank/DDBJ databases">
        <title>Discovery of the Pendulisporaceae a myxobacterial family with distinct sporulation behavior and unique specialized metabolism.</title>
        <authorList>
            <person name="Garcia R."/>
            <person name="Popoff A."/>
            <person name="Bader C.D."/>
            <person name="Loehr J."/>
            <person name="Walesch S."/>
            <person name="Walt C."/>
            <person name="Boldt J."/>
            <person name="Bunk B."/>
            <person name="Haeckl F.J.F.P.J."/>
            <person name="Gunesch A.P."/>
            <person name="Birkelbach J."/>
            <person name="Nuebel U."/>
            <person name="Pietschmann T."/>
            <person name="Bach T."/>
            <person name="Mueller R."/>
        </authorList>
    </citation>
    <scope>NUCLEOTIDE SEQUENCE</scope>
    <source>
        <strain evidence="1">MSr11367</strain>
    </source>
</reference>
<evidence type="ECO:0000313" key="2">
    <source>
        <dbReference type="Proteomes" id="UP001374803"/>
    </source>
</evidence>
<name>A0ABZ2LC05_9BACT</name>
<dbReference type="SUPFAM" id="SSF54909">
    <property type="entry name" value="Dimeric alpha+beta barrel"/>
    <property type="match status" value="1"/>
</dbReference>
<keyword evidence="2" id="KW-1185">Reference proteome</keyword>
<sequence>MPKTTALTAVCTYRVKPGKEKEMLRLLGQQWATLHRHGLIVGDRPIRLRGFRQRANHFRPAIDERTIVEIVSWKSARASELAHRNPEVLAIWEPMALCCESMEFPNFVALEN</sequence>
<organism evidence="1 2">
    <name type="scientific">Pendulispora rubella</name>
    <dbReference type="NCBI Taxonomy" id="2741070"/>
    <lineage>
        <taxon>Bacteria</taxon>
        <taxon>Pseudomonadati</taxon>
        <taxon>Myxococcota</taxon>
        <taxon>Myxococcia</taxon>
        <taxon>Myxococcales</taxon>
        <taxon>Sorangiineae</taxon>
        <taxon>Pendulisporaceae</taxon>
        <taxon>Pendulispora</taxon>
    </lineage>
</organism>
<protein>
    <recommendedName>
        <fullName evidence="3">NIPSNAP domain-containing protein</fullName>
    </recommendedName>
</protein>
<dbReference type="Proteomes" id="UP001374803">
    <property type="component" value="Chromosome"/>
</dbReference>
<dbReference type="EMBL" id="CP089983">
    <property type="protein sequence ID" value="WXB08282.1"/>
    <property type="molecule type" value="Genomic_DNA"/>
</dbReference>
<dbReference type="RefSeq" id="WP_394837957.1">
    <property type="nucleotide sequence ID" value="NZ_CP089929.1"/>
</dbReference>
<proteinExistence type="predicted"/>
<evidence type="ECO:0000313" key="1">
    <source>
        <dbReference type="EMBL" id="WXB08282.1"/>
    </source>
</evidence>
<evidence type="ECO:0008006" key="3">
    <source>
        <dbReference type="Google" id="ProtNLM"/>
    </source>
</evidence>
<dbReference type="InterPro" id="IPR011008">
    <property type="entry name" value="Dimeric_a/b-barrel"/>
</dbReference>